<reference evidence="4" key="1">
    <citation type="journal article" date="2023" name="Insect Mol. Biol.">
        <title>Genome sequencing provides insights into the evolution of gene families encoding plant cell wall-degrading enzymes in longhorned beetles.</title>
        <authorList>
            <person name="Shin N.R."/>
            <person name="Okamura Y."/>
            <person name="Kirsch R."/>
            <person name="Pauchet Y."/>
        </authorList>
    </citation>
    <scope>NUCLEOTIDE SEQUENCE</scope>
    <source>
        <strain evidence="4">RBIC_L_NR</strain>
    </source>
</reference>
<keyword evidence="5" id="KW-1185">Reference proteome</keyword>
<accession>A0AAV8WRI1</accession>
<dbReference type="PANTHER" id="PTHR10773:SF19">
    <property type="match status" value="1"/>
</dbReference>
<protein>
    <submittedName>
        <fullName evidence="4">Uncharacterized protein</fullName>
    </submittedName>
</protein>
<evidence type="ECO:0000256" key="2">
    <source>
        <dbReference type="SAM" id="Phobius"/>
    </source>
</evidence>
<proteinExistence type="predicted"/>
<feature type="compositionally biased region" description="Basic and acidic residues" evidence="1">
    <location>
        <begin position="164"/>
        <end position="176"/>
    </location>
</feature>
<evidence type="ECO:0000256" key="3">
    <source>
        <dbReference type="SAM" id="SignalP"/>
    </source>
</evidence>
<dbReference type="AlphaFoldDB" id="A0AAV8WRI1"/>
<feature type="chain" id="PRO_5043597292" evidence="3">
    <location>
        <begin position="20"/>
        <end position="416"/>
    </location>
</feature>
<keyword evidence="2" id="KW-1133">Transmembrane helix</keyword>
<sequence length="416" mass="47039">SFIIIFQFCFSALEQIINAAVDNEPNFSEFHIDETSGQRNCEIVLDIMDVDEDYCVIKNTVLTNLTVDVQKNINNKCTIVADNSIPLTISNKDNREPNHVPEYFAPVIVPNINAAGDARIIEPDQENVPPGDYSEIEENAKMNTKKCLRNPKKSKQNIRKNKRQRGEEYENHEKNPTQEDLKLFDEHINRKNVGNHERNNDRSRFLNNETVGVVTFDLQNTFSLPKSNVSKNFYKMKLSCYNFTAHLNINSTIYNAIWHEFICGRAGVHLASALIRILKEIVRDNPQLERLILWSDSCVPQNKNSIMSFALQCFLKSKDCGKLQVIEQKFGEPGHGNVQEIDNAHSYLAQCIGVFLGLLDLGCKCKLGLVCWCILSCLGEALGVECVKSVWCTKAVVVIVFSRCVVVVLVLVVVVV</sequence>
<dbReference type="EMBL" id="JANEYF010005066">
    <property type="protein sequence ID" value="KAJ8929334.1"/>
    <property type="molecule type" value="Genomic_DNA"/>
</dbReference>
<comment type="caution">
    <text evidence="4">The sequence shown here is derived from an EMBL/GenBank/DDBJ whole genome shotgun (WGS) entry which is preliminary data.</text>
</comment>
<evidence type="ECO:0000313" key="4">
    <source>
        <dbReference type="EMBL" id="KAJ8929334.1"/>
    </source>
</evidence>
<feature type="non-terminal residue" evidence="4">
    <location>
        <position position="1"/>
    </location>
</feature>
<gene>
    <name evidence="4" type="ORF">NQ314_017994</name>
</gene>
<evidence type="ECO:0000313" key="5">
    <source>
        <dbReference type="Proteomes" id="UP001162156"/>
    </source>
</evidence>
<keyword evidence="2" id="KW-0472">Membrane</keyword>
<evidence type="ECO:0000256" key="1">
    <source>
        <dbReference type="SAM" id="MobiDB-lite"/>
    </source>
</evidence>
<organism evidence="4 5">
    <name type="scientific">Rhamnusium bicolor</name>
    <dbReference type="NCBI Taxonomy" id="1586634"/>
    <lineage>
        <taxon>Eukaryota</taxon>
        <taxon>Metazoa</taxon>
        <taxon>Ecdysozoa</taxon>
        <taxon>Arthropoda</taxon>
        <taxon>Hexapoda</taxon>
        <taxon>Insecta</taxon>
        <taxon>Pterygota</taxon>
        <taxon>Neoptera</taxon>
        <taxon>Endopterygota</taxon>
        <taxon>Coleoptera</taxon>
        <taxon>Polyphaga</taxon>
        <taxon>Cucujiformia</taxon>
        <taxon>Chrysomeloidea</taxon>
        <taxon>Cerambycidae</taxon>
        <taxon>Lepturinae</taxon>
        <taxon>Rhagiini</taxon>
        <taxon>Rhamnusium</taxon>
    </lineage>
</organism>
<feature type="region of interest" description="Disordered" evidence="1">
    <location>
        <begin position="141"/>
        <end position="176"/>
    </location>
</feature>
<feature type="compositionally biased region" description="Basic residues" evidence="1">
    <location>
        <begin position="143"/>
        <end position="163"/>
    </location>
</feature>
<name>A0AAV8WRI1_9CUCU</name>
<keyword evidence="3" id="KW-0732">Signal</keyword>
<feature type="signal peptide" evidence="3">
    <location>
        <begin position="1"/>
        <end position="19"/>
    </location>
</feature>
<keyword evidence="2" id="KW-0812">Transmembrane</keyword>
<dbReference type="PANTHER" id="PTHR10773">
    <property type="entry name" value="DNA-DIRECTED RNA POLYMERASES I, II, AND III SUBUNIT RPABC2"/>
    <property type="match status" value="1"/>
</dbReference>
<feature type="transmembrane region" description="Helical" evidence="2">
    <location>
        <begin position="395"/>
        <end position="415"/>
    </location>
</feature>
<dbReference type="Proteomes" id="UP001162156">
    <property type="component" value="Unassembled WGS sequence"/>
</dbReference>